<evidence type="ECO:0000313" key="2">
    <source>
        <dbReference type="EMBL" id="KAJ1915883.1"/>
    </source>
</evidence>
<dbReference type="InterPro" id="IPR014717">
    <property type="entry name" value="Transl_elong_EF1B/ribsomal_bS6"/>
</dbReference>
<reference evidence="2" key="1">
    <citation type="submission" date="2022-07" db="EMBL/GenBank/DDBJ databases">
        <title>Phylogenomic reconstructions and comparative analyses of Kickxellomycotina fungi.</title>
        <authorList>
            <person name="Reynolds N.K."/>
            <person name="Stajich J.E."/>
            <person name="Barry K."/>
            <person name="Grigoriev I.V."/>
            <person name="Crous P."/>
            <person name="Smith M.E."/>
        </authorList>
    </citation>
    <scope>NUCLEOTIDE SEQUENCE</scope>
    <source>
        <strain evidence="2">RSA 861</strain>
    </source>
</reference>
<organism evidence="2 3">
    <name type="scientific">Tieghemiomyces parasiticus</name>
    <dbReference type="NCBI Taxonomy" id="78921"/>
    <lineage>
        <taxon>Eukaryota</taxon>
        <taxon>Fungi</taxon>
        <taxon>Fungi incertae sedis</taxon>
        <taxon>Zoopagomycota</taxon>
        <taxon>Kickxellomycotina</taxon>
        <taxon>Dimargaritomycetes</taxon>
        <taxon>Dimargaritales</taxon>
        <taxon>Dimargaritaceae</taxon>
        <taxon>Tieghemiomyces</taxon>
    </lineage>
</organism>
<dbReference type="AlphaFoldDB" id="A0A9W8DRQ7"/>
<dbReference type="GO" id="GO:0070181">
    <property type="term" value="F:small ribosomal subunit rRNA binding"/>
    <property type="evidence" value="ECO:0007669"/>
    <property type="project" value="TreeGrafter"/>
</dbReference>
<protein>
    <recommendedName>
        <fullName evidence="4">Ribosomal protein S6</fullName>
    </recommendedName>
</protein>
<dbReference type="GO" id="GO:0006412">
    <property type="term" value="P:translation"/>
    <property type="evidence" value="ECO:0007669"/>
    <property type="project" value="InterPro"/>
</dbReference>
<dbReference type="PANTHER" id="PTHR21011">
    <property type="entry name" value="MITOCHONDRIAL 28S RIBOSOMAL PROTEIN S6"/>
    <property type="match status" value="1"/>
</dbReference>
<dbReference type="CDD" id="cd15465">
    <property type="entry name" value="bS6_mito"/>
    <property type="match status" value="1"/>
</dbReference>
<dbReference type="InterPro" id="IPR000529">
    <property type="entry name" value="Ribosomal_bS6"/>
</dbReference>
<dbReference type="Proteomes" id="UP001150569">
    <property type="component" value="Unassembled WGS sequence"/>
</dbReference>
<dbReference type="Pfam" id="PF01250">
    <property type="entry name" value="Ribosomal_S6"/>
    <property type="match status" value="1"/>
</dbReference>
<comment type="similarity">
    <text evidence="1">Belongs to the bacterial ribosomal protein bS6 family.</text>
</comment>
<comment type="caution">
    <text evidence="2">The sequence shown here is derived from an EMBL/GenBank/DDBJ whole genome shotgun (WGS) entry which is preliminary data.</text>
</comment>
<accession>A0A9W8DRQ7</accession>
<proteinExistence type="inferred from homology"/>
<evidence type="ECO:0008006" key="4">
    <source>
        <dbReference type="Google" id="ProtNLM"/>
    </source>
</evidence>
<name>A0A9W8DRQ7_9FUNG</name>
<dbReference type="EMBL" id="JANBPT010000609">
    <property type="protein sequence ID" value="KAJ1915883.1"/>
    <property type="molecule type" value="Genomic_DNA"/>
</dbReference>
<evidence type="ECO:0000256" key="1">
    <source>
        <dbReference type="ARBA" id="ARBA00009512"/>
    </source>
</evidence>
<evidence type="ECO:0000313" key="3">
    <source>
        <dbReference type="Proteomes" id="UP001150569"/>
    </source>
</evidence>
<dbReference type="PANTHER" id="PTHR21011:SF1">
    <property type="entry name" value="SMALL RIBOSOMAL SUBUNIT PROTEIN BS6M"/>
    <property type="match status" value="1"/>
</dbReference>
<sequence>MPLYELLCISSRNIATANARDLVKMSALTVLDRGGVVRGFTNFGIRVLPHRIKRHQQYFEEGRYWLMHFDCNPLVLTELTKSLRLDPRVLRHNVLKLDNKLAAYKYNTTESPAATAYSQF</sequence>
<keyword evidence="3" id="KW-1185">Reference proteome</keyword>
<dbReference type="NCBIfam" id="TIGR00166">
    <property type="entry name" value="S6"/>
    <property type="match status" value="1"/>
</dbReference>
<dbReference type="InterPro" id="IPR035980">
    <property type="entry name" value="Ribosomal_bS6_sf"/>
</dbReference>
<dbReference type="GO" id="GO:0003735">
    <property type="term" value="F:structural constituent of ribosome"/>
    <property type="evidence" value="ECO:0007669"/>
    <property type="project" value="InterPro"/>
</dbReference>
<dbReference type="Gene3D" id="3.30.70.60">
    <property type="match status" value="1"/>
</dbReference>
<dbReference type="SUPFAM" id="SSF54995">
    <property type="entry name" value="Ribosomal protein S6"/>
    <property type="match status" value="1"/>
</dbReference>
<gene>
    <name evidence="2" type="ORF">IWQ60_008296</name>
</gene>
<dbReference type="GO" id="GO:0005763">
    <property type="term" value="C:mitochondrial small ribosomal subunit"/>
    <property type="evidence" value="ECO:0007669"/>
    <property type="project" value="TreeGrafter"/>
</dbReference>
<dbReference type="OrthoDB" id="10259681at2759"/>